<feature type="compositionally biased region" description="Basic and acidic residues" evidence="1">
    <location>
        <begin position="461"/>
        <end position="475"/>
    </location>
</feature>
<dbReference type="PANTHER" id="PTHR11319:SF35">
    <property type="entry name" value="OUTER MEMBRANE PROTEIN PMPC-RELATED"/>
    <property type="match status" value="1"/>
</dbReference>
<feature type="transmembrane region" description="Helical" evidence="2">
    <location>
        <begin position="264"/>
        <end position="285"/>
    </location>
</feature>
<feature type="transmembrane region" description="Helical" evidence="2">
    <location>
        <begin position="176"/>
        <end position="197"/>
    </location>
</feature>
<gene>
    <name evidence="3" type="ORF">Vbra_17869</name>
</gene>
<dbReference type="AlphaFoldDB" id="A0A0G4GIF6"/>
<protein>
    <recommendedName>
        <fullName evidence="5">TRP C-terminal domain-containing protein</fullName>
    </recommendedName>
</protein>
<reference evidence="3 4" key="1">
    <citation type="submission" date="2014-11" db="EMBL/GenBank/DDBJ databases">
        <authorList>
            <person name="Zhu J."/>
            <person name="Qi W."/>
            <person name="Song R."/>
        </authorList>
    </citation>
    <scope>NUCLEOTIDE SEQUENCE [LARGE SCALE GENOMIC DNA]</scope>
</reference>
<feature type="transmembrane region" description="Helical" evidence="2">
    <location>
        <begin position="128"/>
        <end position="149"/>
    </location>
</feature>
<keyword evidence="4" id="KW-1185">Reference proteome</keyword>
<evidence type="ECO:0008006" key="5">
    <source>
        <dbReference type="Google" id="ProtNLM"/>
    </source>
</evidence>
<dbReference type="OrthoDB" id="432745at2759"/>
<keyword evidence="2" id="KW-0472">Membrane</keyword>
<feature type="transmembrane region" description="Helical" evidence="2">
    <location>
        <begin position="74"/>
        <end position="94"/>
    </location>
</feature>
<feature type="compositionally biased region" description="Basic and acidic residues" evidence="1">
    <location>
        <begin position="516"/>
        <end position="525"/>
    </location>
</feature>
<feature type="transmembrane region" description="Helical" evidence="2">
    <location>
        <begin position="203"/>
        <end position="225"/>
    </location>
</feature>
<accession>A0A0G4GIF6</accession>
<dbReference type="InParanoid" id="A0A0G4GIF6"/>
<dbReference type="OMA" id="HHNDETA"/>
<evidence type="ECO:0000256" key="1">
    <source>
        <dbReference type="SAM" id="MobiDB-lite"/>
    </source>
</evidence>
<evidence type="ECO:0000256" key="2">
    <source>
        <dbReference type="SAM" id="Phobius"/>
    </source>
</evidence>
<name>A0A0G4GIF6_VITBC</name>
<sequence>MVSPRASVFSDTQEDDGRRRSSAITTANATTYISTKLLLEHRTPPISSSNRYFDRFYHLLYNTVPMDMHRICNVYLLIINALYISLCTNSFIVFQCYQHPWPNNRWSLVEFPDVLCHDDFWFKNLLPLGLFGINCYVVGVLCFFSWLNWNAPKFFHTHPGFRIRYRFLLADFRLDVWYWGIVFLVRNTLLTVTPLIAHNDGNMQATVLICILTFFLVLHVFYWPWASPANNVLDTVILCGLIIVSGVGSYFADRHEDKAPVFAYLLLTVFVLVNLCCVACILWAIRMHRKKVFKFAQDEDVVRRLMGFCAYAEGRGQKELTRKFQKLPRYDHQQIERTVNVFEMEMMGLLRKPTGQSAKQSKRSNRLITAASQLMEESKLPADYAKELGQTFTELEAEHHHNDETADAHEDAVLQLSPRPSKANNALVEKQDHQHPQADAANNETQQHQQQQQDSPENMGEYERDGQDGEERQLEEAMAISSEGVSLRTHTDDDNGDIPMEQNEGGAKAPPSPTDNTRRAPETRM</sequence>
<keyword evidence="2" id="KW-1133">Transmembrane helix</keyword>
<dbReference type="VEuPathDB" id="CryptoDB:Vbra_17869"/>
<dbReference type="EMBL" id="CDMY01000677">
    <property type="protein sequence ID" value="CEM29628.1"/>
    <property type="molecule type" value="Genomic_DNA"/>
</dbReference>
<feature type="region of interest" description="Disordered" evidence="1">
    <location>
        <begin position="1"/>
        <end position="21"/>
    </location>
</feature>
<proteinExistence type="predicted"/>
<evidence type="ECO:0000313" key="4">
    <source>
        <dbReference type="Proteomes" id="UP000041254"/>
    </source>
</evidence>
<keyword evidence="2" id="KW-0812">Transmembrane</keyword>
<feature type="transmembrane region" description="Helical" evidence="2">
    <location>
        <begin position="232"/>
        <end position="252"/>
    </location>
</feature>
<dbReference type="Proteomes" id="UP000041254">
    <property type="component" value="Unassembled WGS sequence"/>
</dbReference>
<dbReference type="PANTHER" id="PTHR11319">
    <property type="entry name" value="G PROTEIN-COUPLED RECEPTOR-RELATED"/>
    <property type="match status" value="1"/>
</dbReference>
<organism evidence="3 4">
    <name type="scientific">Vitrella brassicaformis (strain CCMP3155)</name>
    <dbReference type="NCBI Taxonomy" id="1169540"/>
    <lineage>
        <taxon>Eukaryota</taxon>
        <taxon>Sar</taxon>
        <taxon>Alveolata</taxon>
        <taxon>Colpodellida</taxon>
        <taxon>Vitrellaceae</taxon>
        <taxon>Vitrella</taxon>
    </lineage>
</organism>
<evidence type="ECO:0000313" key="3">
    <source>
        <dbReference type="EMBL" id="CEM29628.1"/>
    </source>
</evidence>
<feature type="region of interest" description="Disordered" evidence="1">
    <location>
        <begin position="426"/>
        <end position="525"/>
    </location>
</feature>
<dbReference type="PhylomeDB" id="A0A0G4GIF6"/>